<sequence length="1049" mass="119458">MKKVFYLLICQLLSVSYLFADGVQTENRTVIFIPSGGEKVHLLTPGSSVSETVSFKQEAYPVRRLLRVVGGIKMPAPFEKRGEEMFRRSEFYIDDNLDSVHVKKDKYSLYFKGEDNNFERHAYYRISGDLLKPGELTVTLPVVKRQDLSVSAGGDFGVQIELFYKKPGRYKDDIYDCPDSLLYFPVPTGSGKYQQVTQTFVLPDNVACAFLRIGGTHFSGECWVEAPRLVQNKKQVCSIPFAKFADKTDDYNYWTGCNLSTRSWPRWKLDFNGTTVYEGNIFDRASDIADFYILLPASVQGNGDLKLTLLKEDNRAAYSYELRSLEIIEESARDFEVVSVPEYVSAGAAFGVLVETNKPDVRLKVQAPSSVIPAYQEVVLKETGLHVIEFRAGDYASAVPMIFDDGSRKAEVTIRQIIEKEPDEVYISSGDEIYIDKEYAPYDYFFKWYISQRVGNWYQFRPSYQWSGFRVARPEVIRHYTGLLNKLQVPYAWQVEGRTLAGKRINPDLETLASPMFRGKQAHENDGGYYYWQHFLYQGVFSDMAARNRPYGGIFAKHRPIYTDHGTFIHYDPYGVKDMADGARKLVENFRYSKGESSRHTGPSTLFRYLYQAGYNWLGAEQMYGPEEIILSSLRGASRAYSKRDFGTLHAMQWGSGPFTDPKHSLRLYMSLAVAYMHGSSHMNTEEALWLDEYANDRYSQSGKEHLYAQHRVLDFIETHTRRGELKSNVAVIQGRNDAWKSFGRGSLWSQKGDKWQFNKATESFDLLKVFYPNNIVDGCGPNGWFTSTPYGTIDILPIEAPQDVMNKYKAMVFLGWNSFDESDFLRIRNYVFDGGTLVLTAAHLNAELQPDQPAKFPTNDAVIREMLGDNYKSLNGKTIIPFGSGKIIYFPQAAYPAESSLRSQYEETMRELATETVNKELPSGWIESAPSVGFTVWDNKDHRTIYLLNTDWQSAEQQHTATFVYNGKKFPVDVRRYHIETVHCANGLAINPGSNTTDILSINKEGNSWKVTVQNTEKDTIRCFNAETGTTTTVVLDSPSVHVITIGY</sequence>
<accession>A0A0F5JEB4</accession>
<dbReference type="RefSeq" id="WP_046146009.1">
    <property type="nucleotide sequence ID" value="NZ_KQ033912.1"/>
</dbReference>
<keyword evidence="1" id="KW-0732">Signal</keyword>
<feature type="chain" id="PRO_5002489165" evidence="1">
    <location>
        <begin position="21"/>
        <end position="1049"/>
    </location>
</feature>
<gene>
    <name evidence="2" type="ORF">HMPREF1535_02031</name>
</gene>
<dbReference type="Proteomes" id="UP000033047">
    <property type="component" value="Unassembled WGS sequence"/>
</dbReference>
<dbReference type="AlphaFoldDB" id="A0A0F5JEB4"/>
<dbReference type="PATRIC" id="fig|927665.4.peg.2083"/>
<organism evidence="2 3">
    <name type="scientific">Parabacteroides goldsteinii DSM 19448 = WAL 12034</name>
    <dbReference type="NCBI Taxonomy" id="927665"/>
    <lineage>
        <taxon>Bacteria</taxon>
        <taxon>Pseudomonadati</taxon>
        <taxon>Bacteroidota</taxon>
        <taxon>Bacteroidia</taxon>
        <taxon>Bacteroidales</taxon>
        <taxon>Tannerellaceae</taxon>
        <taxon>Parabacteroides</taxon>
    </lineage>
</organism>
<evidence type="ECO:0000313" key="3">
    <source>
        <dbReference type="Proteomes" id="UP000033047"/>
    </source>
</evidence>
<dbReference type="HOGENOM" id="CLU_291153_0_0_10"/>
<protein>
    <submittedName>
        <fullName evidence="2">Uncharacterized protein</fullName>
    </submittedName>
</protein>
<evidence type="ECO:0000256" key="1">
    <source>
        <dbReference type="SAM" id="SignalP"/>
    </source>
</evidence>
<comment type="caution">
    <text evidence="2">The sequence shown here is derived from an EMBL/GenBank/DDBJ whole genome shotgun (WGS) entry which is preliminary data.</text>
</comment>
<evidence type="ECO:0000313" key="2">
    <source>
        <dbReference type="EMBL" id="KKB56058.1"/>
    </source>
</evidence>
<dbReference type="EMBL" id="AQHV01000011">
    <property type="protein sequence ID" value="KKB56058.1"/>
    <property type="molecule type" value="Genomic_DNA"/>
</dbReference>
<proteinExistence type="predicted"/>
<name>A0A0F5JEB4_9BACT</name>
<reference evidence="2 3" key="1">
    <citation type="submission" date="2013-04" db="EMBL/GenBank/DDBJ databases">
        <title>The Genome Sequence of Parabacteroides goldsteinii DSM 19448.</title>
        <authorList>
            <consortium name="The Broad Institute Genomics Platform"/>
            <person name="Earl A."/>
            <person name="Ward D."/>
            <person name="Feldgarden M."/>
            <person name="Gevers D."/>
            <person name="Martens E."/>
            <person name="Sakamoto M."/>
            <person name="Benno Y."/>
            <person name="Song Y."/>
            <person name="Liu C."/>
            <person name="Lee J."/>
            <person name="Bolanos M."/>
            <person name="Vaisanen M.L."/>
            <person name="Finegold S.M."/>
            <person name="Walker B."/>
            <person name="Young S."/>
            <person name="Zeng Q."/>
            <person name="Gargeya S."/>
            <person name="Fitzgerald M."/>
            <person name="Haas B."/>
            <person name="Abouelleil A."/>
            <person name="Allen A.W."/>
            <person name="Alvarado L."/>
            <person name="Arachchi H.M."/>
            <person name="Berlin A.M."/>
            <person name="Chapman S.B."/>
            <person name="Gainer-Dewar J."/>
            <person name="Goldberg J."/>
            <person name="Griggs A."/>
            <person name="Gujja S."/>
            <person name="Hansen M."/>
            <person name="Howarth C."/>
            <person name="Imamovic A."/>
            <person name="Ireland A."/>
            <person name="Larimer J."/>
            <person name="McCowan C."/>
            <person name="Murphy C."/>
            <person name="Pearson M."/>
            <person name="Poon T.W."/>
            <person name="Priest M."/>
            <person name="Roberts A."/>
            <person name="Saif S."/>
            <person name="Shea T."/>
            <person name="Sisk P."/>
            <person name="Sykes S."/>
            <person name="Wortman J."/>
            <person name="Nusbaum C."/>
            <person name="Birren B."/>
        </authorList>
    </citation>
    <scope>NUCLEOTIDE SEQUENCE [LARGE SCALE GENOMIC DNA]</scope>
    <source>
        <strain evidence="2 3">DSM 19448</strain>
    </source>
</reference>
<dbReference type="STRING" id="927665.HMPREF1535_02031"/>
<feature type="signal peptide" evidence="1">
    <location>
        <begin position="1"/>
        <end position="20"/>
    </location>
</feature>